<evidence type="ECO:0000313" key="3">
    <source>
        <dbReference type="Proteomes" id="UP000324832"/>
    </source>
</evidence>
<proteinExistence type="predicted"/>
<dbReference type="InterPro" id="IPR041598">
    <property type="entry name" value="MARS_N"/>
</dbReference>
<protein>
    <recommendedName>
        <fullName evidence="1">Methionine--tRNA ligase N-terminal domain-containing protein</fullName>
    </recommendedName>
</protein>
<reference evidence="2 3" key="1">
    <citation type="submission" date="2017-07" db="EMBL/GenBank/DDBJ databases">
        <authorList>
            <person name="Talla V."/>
            <person name="Backstrom N."/>
        </authorList>
    </citation>
    <scope>NUCLEOTIDE SEQUENCE [LARGE SCALE GENOMIC DNA]</scope>
</reference>
<dbReference type="Pfam" id="PF18485">
    <property type="entry name" value="GST_N_5"/>
    <property type="match status" value="1"/>
</dbReference>
<dbReference type="Proteomes" id="UP000324832">
    <property type="component" value="Unassembled WGS sequence"/>
</dbReference>
<gene>
    <name evidence="2" type="ORF">LSINAPIS_LOCUS8701</name>
</gene>
<dbReference type="AlphaFoldDB" id="A0A5E4QIM7"/>
<organism evidence="2 3">
    <name type="scientific">Leptidea sinapis</name>
    <dbReference type="NCBI Taxonomy" id="189913"/>
    <lineage>
        <taxon>Eukaryota</taxon>
        <taxon>Metazoa</taxon>
        <taxon>Ecdysozoa</taxon>
        <taxon>Arthropoda</taxon>
        <taxon>Hexapoda</taxon>
        <taxon>Insecta</taxon>
        <taxon>Pterygota</taxon>
        <taxon>Neoptera</taxon>
        <taxon>Endopterygota</taxon>
        <taxon>Lepidoptera</taxon>
        <taxon>Glossata</taxon>
        <taxon>Ditrysia</taxon>
        <taxon>Papilionoidea</taxon>
        <taxon>Pieridae</taxon>
        <taxon>Dismorphiinae</taxon>
        <taxon>Leptidea</taxon>
    </lineage>
</organism>
<evidence type="ECO:0000259" key="1">
    <source>
        <dbReference type="Pfam" id="PF18485"/>
    </source>
</evidence>
<feature type="domain" description="Methionine--tRNA ligase N-terminal" evidence="1">
    <location>
        <begin position="1"/>
        <end position="64"/>
    </location>
</feature>
<dbReference type="EMBL" id="FZQP02003179">
    <property type="protein sequence ID" value="VVC97422.1"/>
    <property type="molecule type" value="Genomic_DNA"/>
</dbReference>
<dbReference type="Gene3D" id="3.40.30.10">
    <property type="entry name" value="Glutaredoxin"/>
    <property type="match status" value="1"/>
</dbReference>
<accession>A0A5E4QIM7</accession>
<name>A0A5E4QIM7_9NEOP</name>
<evidence type="ECO:0000313" key="2">
    <source>
        <dbReference type="EMBL" id="VVC97422.1"/>
    </source>
</evidence>
<keyword evidence="3" id="KW-1185">Reference proteome</keyword>
<sequence length="129" mass="14529">MKIFTNDNNTATLKLLVAANLADKKIELKKASFEAPKSLPILEVDELTFFSSNAATQYLFPVVGLSETRQCLQIQEWEATRLQPTIANVLSSKTVPVDLKQVLQTLLQTIDSMISFQLQIFQYGAHYIH</sequence>